<evidence type="ECO:0000313" key="5">
    <source>
        <dbReference type="EMBL" id="OQS00668.1"/>
    </source>
</evidence>
<feature type="region of interest" description="Disordered" evidence="4">
    <location>
        <begin position="242"/>
        <end position="262"/>
    </location>
</feature>
<dbReference type="InterPro" id="IPR036770">
    <property type="entry name" value="Ankyrin_rpt-contain_sf"/>
</dbReference>
<evidence type="ECO:0000256" key="1">
    <source>
        <dbReference type="ARBA" id="ARBA00022737"/>
    </source>
</evidence>
<dbReference type="GO" id="GO:0085020">
    <property type="term" value="P:protein K6-linked ubiquitination"/>
    <property type="evidence" value="ECO:0007669"/>
    <property type="project" value="TreeGrafter"/>
</dbReference>
<evidence type="ECO:0000256" key="4">
    <source>
        <dbReference type="SAM" id="MobiDB-lite"/>
    </source>
</evidence>
<feature type="repeat" description="ANK" evidence="3">
    <location>
        <begin position="204"/>
        <end position="226"/>
    </location>
</feature>
<feature type="repeat" description="ANK" evidence="3">
    <location>
        <begin position="171"/>
        <end position="203"/>
    </location>
</feature>
<evidence type="ECO:0000256" key="3">
    <source>
        <dbReference type="PROSITE-ProRule" id="PRU00023"/>
    </source>
</evidence>
<dbReference type="PROSITE" id="PS50088">
    <property type="entry name" value="ANK_REPEAT"/>
    <property type="match status" value="6"/>
</dbReference>
<dbReference type="Pfam" id="PF12796">
    <property type="entry name" value="Ank_2"/>
    <property type="match status" value="2"/>
</dbReference>
<protein>
    <submittedName>
        <fullName evidence="5">Uncharacterized protein</fullName>
    </submittedName>
</protein>
<dbReference type="SMART" id="SM00248">
    <property type="entry name" value="ANK"/>
    <property type="match status" value="7"/>
</dbReference>
<evidence type="ECO:0000313" key="6">
    <source>
        <dbReference type="Proteomes" id="UP000243579"/>
    </source>
</evidence>
<sequence length="367" mass="38437">MGSYMSSMSLYKAVLAGSNSQVKALLAAGVDPNGFANANGATALYVAADMGHAQIVEWLLRAGANINQFPEGGATPLYVAAQNGHGAVVELLLAAEANVNQARHDGVTPLLTATSNGHNQVVSLLIKAKANVNLAAKTGSTPLSFAAQYGHGSIVAMLLDAMANVNQPSHNGETPLFVAAETGQAAVIPLLLYAGADVDKANNDGVTPLMIAVEKNQEHVVHLLMEAKKRAYERRTTPVYAALGAPPSYPTPPSSSASTEGLDRPCSQKIRCQLCNAINAFLDPQCVDCEEPLPSDAVKLDVLLKRVHGADVARAKVDTDVACAVCDTFSPIGNTTCCSCDEFLPDASMQLRILVARIEMAMKVITS</sequence>
<keyword evidence="2 3" id="KW-0040">ANK repeat</keyword>
<dbReference type="PANTHER" id="PTHR24171:SF10">
    <property type="entry name" value="ANKYRIN REPEAT DOMAIN-CONTAINING PROTEIN 29-LIKE"/>
    <property type="match status" value="1"/>
</dbReference>
<dbReference type="Pfam" id="PF00023">
    <property type="entry name" value="Ank"/>
    <property type="match status" value="1"/>
</dbReference>
<evidence type="ECO:0000256" key="2">
    <source>
        <dbReference type="ARBA" id="ARBA00023043"/>
    </source>
</evidence>
<name>A0A1V9ZRM1_ACHHY</name>
<feature type="repeat" description="ANK" evidence="3">
    <location>
        <begin position="39"/>
        <end position="71"/>
    </location>
</feature>
<feature type="repeat" description="ANK" evidence="3">
    <location>
        <begin position="105"/>
        <end position="137"/>
    </location>
</feature>
<dbReference type="AlphaFoldDB" id="A0A1V9ZRM1"/>
<comment type="caution">
    <text evidence="5">The sequence shown here is derived from an EMBL/GenBank/DDBJ whole genome shotgun (WGS) entry which is preliminary data.</text>
</comment>
<dbReference type="PROSITE" id="PS50297">
    <property type="entry name" value="ANK_REP_REGION"/>
    <property type="match status" value="6"/>
</dbReference>
<dbReference type="Gene3D" id="1.25.40.20">
    <property type="entry name" value="Ankyrin repeat-containing domain"/>
    <property type="match status" value="3"/>
</dbReference>
<organism evidence="5 6">
    <name type="scientific">Achlya hypogyna</name>
    <name type="common">Oomycete</name>
    <name type="synonym">Protoachlya hypogyna</name>
    <dbReference type="NCBI Taxonomy" id="1202772"/>
    <lineage>
        <taxon>Eukaryota</taxon>
        <taxon>Sar</taxon>
        <taxon>Stramenopiles</taxon>
        <taxon>Oomycota</taxon>
        <taxon>Saprolegniomycetes</taxon>
        <taxon>Saprolegniales</taxon>
        <taxon>Achlyaceae</taxon>
        <taxon>Achlya</taxon>
    </lineage>
</organism>
<feature type="repeat" description="ANK" evidence="3">
    <location>
        <begin position="138"/>
        <end position="170"/>
    </location>
</feature>
<keyword evidence="1" id="KW-0677">Repeat</keyword>
<dbReference type="PRINTS" id="PR01415">
    <property type="entry name" value="ANKYRIN"/>
</dbReference>
<dbReference type="OrthoDB" id="111187at2759"/>
<dbReference type="Proteomes" id="UP000243579">
    <property type="component" value="Unassembled WGS sequence"/>
</dbReference>
<feature type="repeat" description="ANK" evidence="3">
    <location>
        <begin position="72"/>
        <end position="104"/>
    </location>
</feature>
<dbReference type="EMBL" id="JNBR01000027">
    <property type="protein sequence ID" value="OQS00668.1"/>
    <property type="molecule type" value="Genomic_DNA"/>
</dbReference>
<dbReference type="STRING" id="1202772.A0A1V9ZRM1"/>
<dbReference type="SUPFAM" id="SSF48403">
    <property type="entry name" value="Ankyrin repeat"/>
    <property type="match status" value="1"/>
</dbReference>
<proteinExistence type="predicted"/>
<reference evidence="5 6" key="1">
    <citation type="journal article" date="2014" name="Genome Biol. Evol.">
        <title>The secreted proteins of Achlya hypogyna and Thraustotheca clavata identify the ancestral oomycete secretome and reveal gene acquisitions by horizontal gene transfer.</title>
        <authorList>
            <person name="Misner I."/>
            <person name="Blouin N."/>
            <person name="Leonard G."/>
            <person name="Richards T.A."/>
            <person name="Lane C.E."/>
        </authorList>
    </citation>
    <scope>NUCLEOTIDE SEQUENCE [LARGE SCALE GENOMIC DNA]</scope>
    <source>
        <strain evidence="5 6">ATCC 48635</strain>
    </source>
</reference>
<dbReference type="PANTHER" id="PTHR24171">
    <property type="entry name" value="ANKYRIN REPEAT DOMAIN-CONTAINING PROTEIN 39-RELATED"/>
    <property type="match status" value="1"/>
</dbReference>
<accession>A0A1V9ZRM1</accession>
<dbReference type="InterPro" id="IPR002110">
    <property type="entry name" value="Ankyrin_rpt"/>
</dbReference>
<keyword evidence="6" id="KW-1185">Reference proteome</keyword>
<dbReference type="GO" id="GO:0004842">
    <property type="term" value="F:ubiquitin-protein transferase activity"/>
    <property type="evidence" value="ECO:0007669"/>
    <property type="project" value="TreeGrafter"/>
</dbReference>
<gene>
    <name evidence="5" type="ORF">ACHHYP_02912</name>
</gene>